<dbReference type="Pfam" id="PF25952">
    <property type="entry name" value="DUF7990"/>
    <property type="match status" value="1"/>
</dbReference>
<dbReference type="Proteomes" id="UP000698222">
    <property type="component" value="Unassembled WGS sequence"/>
</dbReference>
<dbReference type="NCBIfam" id="NF041419">
    <property type="entry name" value="CC_star_Cory"/>
    <property type="match status" value="1"/>
</dbReference>
<proteinExistence type="predicted"/>
<protein>
    <recommendedName>
        <fullName evidence="4">DNA helicase</fullName>
    </recommendedName>
</protein>
<dbReference type="InterPro" id="IPR058303">
    <property type="entry name" value="DUF7990"/>
</dbReference>
<organism evidence="2 3">
    <name type="scientific">Brachybacterium fresconis</name>
    <dbReference type="NCBI Taxonomy" id="173363"/>
    <lineage>
        <taxon>Bacteria</taxon>
        <taxon>Bacillati</taxon>
        <taxon>Actinomycetota</taxon>
        <taxon>Actinomycetes</taxon>
        <taxon>Micrococcales</taxon>
        <taxon>Dermabacteraceae</taxon>
        <taxon>Brachybacterium</taxon>
    </lineage>
</organism>
<evidence type="ECO:0000256" key="1">
    <source>
        <dbReference type="SAM" id="MobiDB-lite"/>
    </source>
</evidence>
<name>A0ABS4YNF5_9MICO</name>
<dbReference type="InterPro" id="IPR047717">
    <property type="entry name" value="CC_star_Cory"/>
</dbReference>
<evidence type="ECO:0000313" key="3">
    <source>
        <dbReference type="Proteomes" id="UP000698222"/>
    </source>
</evidence>
<reference evidence="2 3" key="1">
    <citation type="submission" date="2021-03" db="EMBL/GenBank/DDBJ databases">
        <title>Sequencing the genomes of 1000 actinobacteria strains.</title>
        <authorList>
            <person name="Klenk H.-P."/>
        </authorList>
    </citation>
    <scope>NUCLEOTIDE SEQUENCE [LARGE SCALE GENOMIC DNA]</scope>
    <source>
        <strain evidence="2 3">DSM 14564</strain>
    </source>
</reference>
<sequence length="156" mass="17080">MSPAPQRRPAGGFPDDLTDGAVSRPVGSDGAVSRPDGSEGATHDGAAPRTVAPDGAAPTGGAPRAEASRPGLRERWRAFSAGLHEFYVGPYRRTFAKAQRDEDDLFRMLVMSEMLGVPNPASYYTIELLPVLYDGFHDWHRRMGMERSPLENYRCC</sequence>
<feature type="compositionally biased region" description="Low complexity" evidence="1">
    <location>
        <begin position="52"/>
        <end position="65"/>
    </location>
</feature>
<feature type="region of interest" description="Disordered" evidence="1">
    <location>
        <begin position="1"/>
        <end position="71"/>
    </location>
</feature>
<keyword evidence="3" id="KW-1185">Reference proteome</keyword>
<accession>A0ABS4YNF5</accession>
<evidence type="ECO:0000313" key="2">
    <source>
        <dbReference type="EMBL" id="MBP2410317.1"/>
    </source>
</evidence>
<comment type="caution">
    <text evidence="2">The sequence shown here is derived from an EMBL/GenBank/DDBJ whole genome shotgun (WGS) entry which is preliminary data.</text>
</comment>
<evidence type="ECO:0008006" key="4">
    <source>
        <dbReference type="Google" id="ProtNLM"/>
    </source>
</evidence>
<gene>
    <name evidence="2" type="ORF">JOF44_003220</name>
</gene>
<dbReference type="RefSeq" id="WP_377785193.1">
    <property type="nucleotide sequence ID" value="NZ_BAAAJV010000016.1"/>
</dbReference>
<dbReference type="EMBL" id="JAGIOC010000001">
    <property type="protein sequence ID" value="MBP2410317.1"/>
    <property type="molecule type" value="Genomic_DNA"/>
</dbReference>